<dbReference type="AlphaFoldDB" id="A0A562IQ96"/>
<sequence length="256" mass="25086">MDTSAGSSPRPVTVVTGGGRGIGAAVVARLVRDGHDVAVGYRADAGSAEAVVAGARAAGARAIAVRAEVSDPAAVDALFAAAAAGLGPVTGLVANAGLTAHLGDLADTPVDVVRQVLDVNLLGVLLCARRAAQVMSRRRGGPGGAIVAISSSAATLGSPHEYVHYAAAKAGVDALVVGLAKELADDGVRVNAVAPGLVETGIHAGAGDPDRPARVVGRVPLGRAGRSDEIAPAVAWLLSPEASYCTGAVLRVAGGL</sequence>
<evidence type="ECO:0000313" key="3">
    <source>
        <dbReference type="EMBL" id="TWH73209.1"/>
    </source>
</evidence>
<dbReference type="FunFam" id="3.40.50.720:FF:000173">
    <property type="entry name" value="3-oxoacyl-[acyl-carrier protein] reductase"/>
    <property type="match status" value="1"/>
</dbReference>
<keyword evidence="2" id="KW-0560">Oxidoreductase</keyword>
<dbReference type="Gene3D" id="3.40.50.720">
    <property type="entry name" value="NAD(P)-binding Rossmann-like Domain"/>
    <property type="match status" value="1"/>
</dbReference>
<dbReference type="PRINTS" id="PR00081">
    <property type="entry name" value="GDHRDH"/>
</dbReference>
<accession>A0A562IQ96</accession>
<evidence type="ECO:0000313" key="4">
    <source>
        <dbReference type="Proteomes" id="UP000321490"/>
    </source>
</evidence>
<dbReference type="GO" id="GO:0016616">
    <property type="term" value="F:oxidoreductase activity, acting on the CH-OH group of donors, NAD or NADP as acceptor"/>
    <property type="evidence" value="ECO:0007669"/>
    <property type="project" value="TreeGrafter"/>
</dbReference>
<dbReference type="PANTHER" id="PTHR42760">
    <property type="entry name" value="SHORT-CHAIN DEHYDROGENASES/REDUCTASES FAMILY MEMBER"/>
    <property type="match status" value="1"/>
</dbReference>
<protein>
    <submittedName>
        <fullName evidence="3">Glucose 1-dehydrogenase</fullName>
    </submittedName>
</protein>
<dbReference type="InterPro" id="IPR020904">
    <property type="entry name" value="Sc_DH/Rdtase_CS"/>
</dbReference>
<dbReference type="SUPFAM" id="SSF51735">
    <property type="entry name" value="NAD(P)-binding Rossmann-fold domains"/>
    <property type="match status" value="1"/>
</dbReference>
<dbReference type="PANTHER" id="PTHR42760:SF40">
    <property type="entry name" value="3-OXOACYL-[ACYL-CARRIER-PROTEIN] REDUCTASE, CHLOROPLASTIC"/>
    <property type="match status" value="1"/>
</dbReference>
<dbReference type="InterPro" id="IPR002347">
    <property type="entry name" value="SDR_fam"/>
</dbReference>
<name>A0A562IQ96_9ACTN</name>
<keyword evidence="4" id="KW-1185">Reference proteome</keyword>
<dbReference type="Pfam" id="PF13561">
    <property type="entry name" value="adh_short_C2"/>
    <property type="match status" value="1"/>
</dbReference>
<organism evidence="3 4">
    <name type="scientific">Modestobacter roseus</name>
    <dbReference type="NCBI Taxonomy" id="1181884"/>
    <lineage>
        <taxon>Bacteria</taxon>
        <taxon>Bacillati</taxon>
        <taxon>Actinomycetota</taxon>
        <taxon>Actinomycetes</taxon>
        <taxon>Geodermatophilales</taxon>
        <taxon>Geodermatophilaceae</taxon>
        <taxon>Modestobacter</taxon>
    </lineage>
</organism>
<gene>
    <name evidence="3" type="ORF">JD78_01732</name>
</gene>
<dbReference type="InterPro" id="IPR036291">
    <property type="entry name" value="NAD(P)-bd_dom_sf"/>
</dbReference>
<dbReference type="CDD" id="cd05233">
    <property type="entry name" value="SDR_c"/>
    <property type="match status" value="1"/>
</dbReference>
<dbReference type="PRINTS" id="PR00080">
    <property type="entry name" value="SDRFAMILY"/>
</dbReference>
<evidence type="ECO:0000256" key="1">
    <source>
        <dbReference type="ARBA" id="ARBA00006484"/>
    </source>
</evidence>
<comment type="similarity">
    <text evidence="1">Belongs to the short-chain dehydrogenases/reductases (SDR) family.</text>
</comment>
<dbReference type="Proteomes" id="UP000321490">
    <property type="component" value="Unassembled WGS sequence"/>
</dbReference>
<proteinExistence type="inferred from homology"/>
<comment type="caution">
    <text evidence="3">The sequence shown here is derived from an EMBL/GenBank/DDBJ whole genome shotgun (WGS) entry which is preliminary data.</text>
</comment>
<dbReference type="RefSeq" id="WP_228395456.1">
    <property type="nucleotide sequence ID" value="NZ_ML762569.1"/>
</dbReference>
<dbReference type="GO" id="GO:0030497">
    <property type="term" value="P:fatty acid elongation"/>
    <property type="evidence" value="ECO:0007669"/>
    <property type="project" value="TreeGrafter"/>
</dbReference>
<dbReference type="PROSITE" id="PS00061">
    <property type="entry name" value="ADH_SHORT"/>
    <property type="match status" value="1"/>
</dbReference>
<reference evidence="3 4" key="1">
    <citation type="submission" date="2019-07" db="EMBL/GenBank/DDBJ databases">
        <title>R&amp;d 2014.</title>
        <authorList>
            <person name="Klenk H.-P."/>
        </authorList>
    </citation>
    <scope>NUCLEOTIDE SEQUENCE [LARGE SCALE GENOMIC DNA]</scope>
    <source>
        <strain evidence="3 4">DSM 45764</strain>
    </source>
</reference>
<evidence type="ECO:0000256" key="2">
    <source>
        <dbReference type="ARBA" id="ARBA00023002"/>
    </source>
</evidence>
<dbReference type="EMBL" id="VLKF01000001">
    <property type="protein sequence ID" value="TWH73209.1"/>
    <property type="molecule type" value="Genomic_DNA"/>
</dbReference>